<dbReference type="RefSeq" id="XP_040690754.1">
    <property type="nucleotide sequence ID" value="XM_040830644.1"/>
</dbReference>
<dbReference type="GeneID" id="63746492"/>
<dbReference type="Proteomes" id="UP000184383">
    <property type="component" value="Unassembled WGS sequence"/>
</dbReference>
<accession>A0A1L9RQH9</accession>
<dbReference type="AlphaFoldDB" id="A0A1L9RQH9"/>
<sequence>MISTLSPASSDAWGSSMDSIYMRALGNGREKAAYAARGTRMSIASYSGAEVFASHRLENGSHIHDNLLDLEPSAEEKKHVILLSVAGDNWKIIISGLKSLSTLSGSSGTATATNTYYTHPCHAAIYWSFHHTAVIANHKWFAMNTNPPAVQIRADVSSAELRKSQLEHKCIAQVIDGISRRAIELSVKGSEGRTVDLFTSLRSQNHAALIRILRGLNQKLSPTEYKGDLRVFRDGWGSFYLTKIRYDEINDGEKDIRNAVWLRTNDLRHFHTNLNVDFDQ</sequence>
<dbReference type="EMBL" id="KV878211">
    <property type="protein sequence ID" value="OJJ37078.1"/>
    <property type="molecule type" value="Genomic_DNA"/>
</dbReference>
<reference evidence="2" key="1">
    <citation type="journal article" date="2017" name="Genome Biol.">
        <title>Comparative genomics reveals high biological diversity and specific adaptations in the industrially and medically important fungal genus Aspergillus.</title>
        <authorList>
            <person name="de Vries R.P."/>
            <person name="Riley R."/>
            <person name="Wiebenga A."/>
            <person name="Aguilar-Osorio G."/>
            <person name="Amillis S."/>
            <person name="Uchima C.A."/>
            <person name="Anderluh G."/>
            <person name="Asadollahi M."/>
            <person name="Askin M."/>
            <person name="Barry K."/>
            <person name="Battaglia E."/>
            <person name="Bayram O."/>
            <person name="Benocci T."/>
            <person name="Braus-Stromeyer S.A."/>
            <person name="Caldana C."/>
            <person name="Canovas D."/>
            <person name="Cerqueira G.C."/>
            <person name="Chen F."/>
            <person name="Chen W."/>
            <person name="Choi C."/>
            <person name="Clum A."/>
            <person name="Dos Santos R.A."/>
            <person name="Damasio A.R."/>
            <person name="Diallinas G."/>
            <person name="Emri T."/>
            <person name="Fekete E."/>
            <person name="Flipphi M."/>
            <person name="Freyberg S."/>
            <person name="Gallo A."/>
            <person name="Gournas C."/>
            <person name="Habgood R."/>
            <person name="Hainaut M."/>
            <person name="Harispe M.L."/>
            <person name="Henrissat B."/>
            <person name="Hilden K.S."/>
            <person name="Hope R."/>
            <person name="Hossain A."/>
            <person name="Karabika E."/>
            <person name="Karaffa L."/>
            <person name="Karanyi Z."/>
            <person name="Krasevec N."/>
            <person name="Kuo A."/>
            <person name="Kusch H."/>
            <person name="LaButti K."/>
            <person name="Lagendijk E.L."/>
            <person name="Lapidus A."/>
            <person name="Levasseur A."/>
            <person name="Lindquist E."/>
            <person name="Lipzen A."/>
            <person name="Logrieco A.F."/>
            <person name="MacCabe A."/>
            <person name="Maekelae M.R."/>
            <person name="Malavazi I."/>
            <person name="Melin P."/>
            <person name="Meyer V."/>
            <person name="Mielnichuk N."/>
            <person name="Miskei M."/>
            <person name="Molnar A.P."/>
            <person name="Mule G."/>
            <person name="Ngan C.Y."/>
            <person name="Orejas M."/>
            <person name="Orosz E."/>
            <person name="Ouedraogo J.P."/>
            <person name="Overkamp K.M."/>
            <person name="Park H.-S."/>
            <person name="Perrone G."/>
            <person name="Piumi F."/>
            <person name="Punt P.J."/>
            <person name="Ram A.F."/>
            <person name="Ramon A."/>
            <person name="Rauscher S."/>
            <person name="Record E."/>
            <person name="Riano-Pachon D.M."/>
            <person name="Robert V."/>
            <person name="Roehrig J."/>
            <person name="Ruller R."/>
            <person name="Salamov A."/>
            <person name="Salih N.S."/>
            <person name="Samson R.A."/>
            <person name="Sandor E."/>
            <person name="Sanguinetti M."/>
            <person name="Schuetze T."/>
            <person name="Sepcic K."/>
            <person name="Shelest E."/>
            <person name="Sherlock G."/>
            <person name="Sophianopoulou V."/>
            <person name="Squina F.M."/>
            <person name="Sun H."/>
            <person name="Susca A."/>
            <person name="Todd R.B."/>
            <person name="Tsang A."/>
            <person name="Unkles S.E."/>
            <person name="van de Wiele N."/>
            <person name="van Rossen-Uffink D."/>
            <person name="Oliveira J.V."/>
            <person name="Vesth T.C."/>
            <person name="Visser J."/>
            <person name="Yu J.-H."/>
            <person name="Zhou M."/>
            <person name="Andersen M.R."/>
            <person name="Archer D.B."/>
            <person name="Baker S.E."/>
            <person name="Benoit I."/>
            <person name="Brakhage A.A."/>
            <person name="Braus G.H."/>
            <person name="Fischer R."/>
            <person name="Frisvad J.C."/>
            <person name="Goldman G.H."/>
            <person name="Houbraken J."/>
            <person name="Oakley B."/>
            <person name="Pocsi I."/>
            <person name="Scazzocchio C."/>
            <person name="Seiboth B."/>
            <person name="vanKuyk P.A."/>
            <person name="Wortman J."/>
            <person name="Dyer P.S."/>
            <person name="Grigoriev I.V."/>
        </authorList>
    </citation>
    <scope>NUCLEOTIDE SEQUENCE [LARGE SCALE GENOMIC DNA]</scope>
    <source>
        <strain evidence="2">DTO 134E9</strain>
    </source>
</reference>
<evidence type="ECO:0000313" key="1">
    <source>
        <dbReference type="EMBL" id="OJJ37078.1"/>
    </source>
</evidence>
<organism evidence="1 2">
    <name type="scientific">Aspergillus wentii DTO 134E9</name>
    <dbReference type="NCBI Taxonomy" id="1073089"/>
    <lineage>
        <taxon>Eukaryota</taxon>
        <taxon>Fungi</taxon>
        <taxon>Dikarya</taxon>
        <taxon>Ascomycota</taxon>
        <taxon>Pezizomycotina</taxon>
        <taxon>Eurotiomycetes</taxon>
        <taxon>Eurotiomycetidae</taxon>
        <taxon>Eurotiales</taxon>
        <taxon>Aspergillaceae</taxon>
        <taxon>Aspergillus</taxon>
        <taxon>Aspergillus subgen. Cremei</taxon>
    </lineage>
</organism>
<keyword evidence="2" id="KW-1185">Reference proteome</keyword>
<gene>
    <name evidence="1" type="ORF">ASPWEDRAFT_170571</name>
</gene>
<protein>
    <submittedName>
        <fullName evidence="1">Uncharacterized protein</fullName>
    </submittedName>
</protein>
<dbReference type="VEuPathDB" id="FungiDB:ASPWEDRAFT_170571"/>
<proteinExistence type="predicted"/>
<evidence type="ECO:0000313" key="2">
    <source>
        <dbReference type="Proteomes" id="UP000184383"/>
    </source>
</evidence>
<name>A0A1L9RQH9_ASPWE</name>